<sequence length="237" mass="27570">MAESLKYKTLHFAWFVGHLVLTVTGSLYYLSTLLLHPSNLMYRVSYVMAIATYAITLYNAYKPTLATLSMDIKRMLLDENTQYLLLAVYFLATRRITVSLLPFLFYALFHTFEYIQAHLVPLHSPEHAEKTQNVKKYVDGYYSQAMHAVAQYELVIVFGRLVLGLFVFKSSLFSVILYGHFIRMRYYISSYMRDTFHRLAAQLDQWLLPPTAHASVPPAVSKFYKSLREIHESNKHT</sequence>
<keyword evidence="4 6" id="KW-1133">Transmembrane helix</keyword>
<dbReference type="PANTHER" id="PTHR12703">
    <property type="entry name" value="TRANSMEMBRANE PROTEIN 33"/>
    <property type="match status" value="1"/>
</dbReference>
<evidence type="ECO:0000256" key="4">
    <source>
        <dbReference type="ARBA" id="ARBA00022989"/>
    </source>
</evidence>
<dbReference type="AlphaFoldDB" id="A0A1X2GHZ3"/>
<dbReference type="GO" id="GO:0071786">
    <property type="term" value="P:endoplasmic reticulum tubular network organization"/>
    <property type="evidence" value="ECO:0007669"/>
    <property type="project" value="TreeGrafter"/>
</dbReference>
<dbReference type="InterPro" id="IPR005344">
    <property type="entry name" value="TMEM33/Pom33"/>
</dbReference>
<accession>A0A1X2GHZ3</accession>
<dbReference type="EMBL" id="MCGT01000014">
    <property type="protein sequence ID" value="ORX54122.1"/>
    <property type="molecule type" value="Genomic_DNA"/>
</dbReference>
<evidence type="ECO:0000313" key="7">
    <source>
        <dbReference type="EMBL" id="ORX54122.1"/>
    </source>
</evidence>
<evidence type="ECO:0000256" key="6">
    <source>
        <dbReference type="SAM" id="Phobius"/>
    </source>
</evidence>
<name>A0A1X2GHZ3_9FUNG</name>
<feature type="transmembrane region" description="Helical" evidence="6">
    <location>
        <begin position="42"/>
        <end position="61"/>
    </location>
</feature>
<comment type="caution">
    <text evidence="7">The sequence shown here is derived from an EMBL/GenBank/DDBJ whole genome shotgun (WGS) entry which is preliminary data.</text>
</comment>
<dbReference type="Pfam" id="PF03661">
    <property type="entry name" value="TMEM33_Pom33"/>
    <property type="match status" value="1"/>
</dbReference>
<evidence type="ECO:0000256" key="3">
    <source>
        <dbReference type="ARBA" id="ARBA00022692"/>
    </source>
</evidence>
<evidence type="ECO:0000256" key="2">
    <source>
        <dbReference type="ARBA" id="ARBA00007322"/>
    </source>
</evidence>
<dbReference type="InterPro" id="IPR051645">
    <property type="entry name" value="PER33/POM33_regulator"/>
</dbReference>
<comment type="similarity">
    <text evidence="2">Belongs to the PER33/POM33 family.</text>
</comment>
<evidence type="ECO:0000256" key="1">
    <source>
        <dbReference type="ARBA" id="ARBA00004141"/>
    </source>
</evidence>
<keyword evidence="8" id="KW-1185">Reference proteome</keyword>
<dbReference type="GO" id="GO:0005783">
    <property type="term" value="C:endoplasmic reticulum"/>
    <property type="evidence" value="ECO:0007669"/>
    <property type="project" value="TreeGrafter"/>
</dbReference>
<gene>
    <name evidence="7" type="ORF">DM01DRAFT_1305589</name>
</gene>
<feature type="transmembrane region" description="Helical" evidence="6">
    <location>
        <begin position="12"/>
        <end position="30"/>
    </location>
</feature>
<reference evidence="7 8" key="1">
    <citation type="submission" date="2016-07" db="EMBL/GenBank/DDBJ databases">
        <title>Pervasive Adenine N6-methylation of Active Genes in Fungi.</title>
        <authorList>
            <consortium name="DOE Joint Genome Institute"/>
            <person name="Mondo S.J."/>
            <person name="Dannebaum R.O."/>
            <person name="Kuo R.C."/>
            <person name="Labutti K."/>
            <person name="Haridas S."/>
            <person name="Kuo A."/>
            <person name="Salamov A."/>
            <person name="Ahrendt S.R."/>
            <person name="Lipzen A."/>
            <person name="Sullivan W."/>
            <person name="Andreopoulos W.B."/>
            <person name="Clum A."/>
            <person name="Lindquist E."/>
            <person name="Daum C."/>
            <person name="Ramamoorthy G.K."/>
            <person name="Gryganskyi A."/>
            <person name="Culley D."/>
            <person name="Magnuson J.K."/>
            <person name="James T.Y."/>
            <person name="O'Malley M.A."/>
            <person name="Stajich J.E."/>
            <person name="Spatafora J.W."/>
            <person name="Visel A."/>
            <person name="Grigoriev I.V."/>
        </authorList>
    </citation>
    <scope>NUCLEOTIDE SEQUENCE [LARGE SCALE GENOMIC DNA]</scope>
    <source>
        <strain evidence="7 8">NRRL 3301</strain>
    </source>
</reference>
<protein>
    <submittedName>
        <fullName evidence="7">Uncharacterized protein</fullName>
    </submittedName>
</protein>
<feature type="transmembrane region" description="Helical" evidence="6">
    <location>
        <begin position="82"/>
        <end position="109"/>
    </location>
</feature>
<proteinExistence type="inferred from homology"/>
<keyword evidence="3 6" id="KW-0812">Transmembrane</keyword>
<dbReference type="GO" id="GO:0016020">
    <property type="term" value="C:membrane"/>
    <property type="evidence" value="ECO:0007669"/>
    <property type="project" value="UniProtKB-SubCell"/>
</dbReference>
<keyword evidence="5 6" id="KW-0472">Membrane</keyword>
<evidence type="ECO:0000256" key="5">
    <source>
        <dbReference type="ARBA" id="ARBA00023136"/>
    </source>
</evidence>
<dbReference type="GO" id="GO:0061024">
    <property type="term" value="P:membrane organization"/>
    <property type="evidence" value="ECO:0007669"/>
    <property type="project" value="TreeGrafter"/>
</dbReference>
<dbReference type="STRING" id="101127.A0A1X2GHZ3"/>
<feature type="non-terminal residue" evidence="7">
    <location>
        <position position="237"/>
    </location>
</feature>
<dbReference type="Proteomes" id="UP000242146">
    <property type="component" value="Unassembled WGS sequence"/>
</dbReference>
<feature type="transmembrane region" description="Helical" evidence="6">
    <location>
        <begin position="161"/>
        <end position="182"/>
    </location>
</feature>
<organism evidence="7 8">
    <name type="scientific">Hesseltinella vesiculosa</name>
    <dbReference type="NCBI Taxonomy" id="101127"/>
    <lineage>
        <taxon>Eukaryota</taxon>
        <taxon>Fungi</taxon>
        <taxon>Fungi incertae sedis</taxon>
        <taxon>Mucoromycota</taxon>
        <taxon>Mucoromycotina</taxon>
        <taxon>Mucoromycetes</taxon>
        <taxon>Mucorales</taxon>
        <taxon>Cunninghamellaceae</taxon>
        <taxon>Hesseltinella</taxon>
    </lineage>
</organism>
<dbReference type="PANTHER" id="PTHR12703:SF4">
    <property type="entry name" value="TRANSMEMBRANE PROTEIN 33"/>
    <property type="match status" value="1"/>
</dbReference>
<comment type="subcellular location">
    <subcellularLocation>
        <location evidence="1">Membrane</location>
        <topology evidence="1">Multi-pass membrane protein</topology>
    </subcellularLocation>
</comment>
<evidence type="ECO:0000313" key="8">
    <source>
        <dbReference type="Proteomes" id="UP000242146"/>
    </source>
</evidence>
<dbReference type="OrthoDB" id="5581259at2759"/>